<feature type="transmembrane region" description="Helical" evidence="10">
    <location>
        <begin position="227"/>
        <end position="250"/>
    </location>
</feature>
<dbReference type="EC" id="2.1.1.-" evidence="9"/>
<dbReference type="GO" id="GO:0004190">
    <property type="term" value="F:aspartic-type endopeptidase activity"/>
    <property type="evidence" value="ECO:0007669"/>
    <property type="project" value="UniProtKB-EC"/>
</dbReference>
<evidence type="ECO:0000256" key="8">
    <source>
        <dbReference type="RuleBase" id="RU003793"/>
    </source>
</evidence>
<keyword evidence="5 9" id="KW-0812">Transmembrane</keyword>
<dbReference type="InterPro" id="IPR010627">
    <property type="entry name" value="Prepilin_pept_A24_N"/>
</dbReference>
<comment type="catalytic activity">
    <reaction evidence="9">
        <text>Typically cleaves a -Gly-|-Phe- bond to release an N-terminal, basic peptide of 5-8 residues from type IV prepilin, and then N-methylates the new N-terminal amino group, the methyl donor being S-adenosyl-L-methionine.</text>
        <dbReference type="EC" id="3.4.23.43"/>
    </reaction>
</comment>
<evidence type="ECO:0000256" key="1">
    <source>
        <dbReference type="ARBA" id="ARBA00004429"/>
    </source>
</evidence>
<dbReference type="GO" id="GO:0008168">
    <property type="term" value="F:methyltransferase activity"/>
    <property type="evidence" value="ECO:0007669"/>
    <property type="project" value="UniProtKB-KW"/>
</dbReference>
<dbReference type="InterPro" id="IPR014032">
    <property type="entry name" value="Peptidase_A24A_bac"/>
</dbReference>
<evidence type="ECO:0000256" key="9">
    <source>
        <dbReference type="RuleBase" id="RU003794"/>
    </source>
</evidence>
<reference evidence="13 14" key="1">
    <citation type="journal article" date="2014" name="Nature">
        <title>An environmental bacterial taxon with a large and distinct metabolic repertoire.</title>
        <authorList>
            <person name="Wilson M.C."/>
            <person name="Mori T."/>
            <person name="Ruckert C."/>
            <person name="Uria A.R."/>
            <person name="Helf M.J."/>
            <person name="Takada K."/>
            <person name="Gernert C."/>
            <person name="Steffens U.A."/>
            <person name="Heycke N."/>
            <person name="Schmitt S."/>
            <person name="Rinke C."/>
            <person name="Helfrich E.J."/>
            <person name="Brachmann A.O."/>
            <person name="Gurgui C."/>
            <person name="Wakimoto T."/>
            <person name="Kracht M."/>
            <person name="Crusemann M."/>
            <person name="Hentschel U."/>
            <person name="Abe I."/>
            <person name="Matsunaga S."/>
            <person name="Kalinowski J."/>
            <person name="Takeyama H."/>
            <person name="Piel J."/>
        </authorList>
    </citation>
    <scope>NUCLEOTIDE SEQUENCE [LARGE SCALE GENOMIC DNA]</scope>
    <source>
        <strain evidence="14">TSY2</strain>
    </source>
</reference>
<dbReference type="PANTHER" id="PTHR30487:SF0">
    <property type="entry name" value="PREPILIN LEADER PEPTIDASE_N-METHYLTRANSFERASE-RELATED"/>
    <property type="match status" value="1"/>
</dbReference>
<keyword evidence="9" id="KW-0378">Hydrolase</keyword>
<dbReference type="Pfam" id="PF06750">
    <property type="entry name" value="A24_N_bact"/>
    <property type="match status" value="1"/>
</dbReference>
<dbReference type="PANTHER" id="PTHR30487">
    <property type="entry name" value="TYPE 4 PREPILIN-LIKE PROTEINS LEADER PEPTIDE-PROCESSING ENZYME"/>
    <property type="match status" value="1"/>
</dbReference>
<dbReference type="InterPro" id="IPR050882">
    <property type="entry name" value="Prepilin_peptidase/N-MTase"/>
</dbReference>
<sequence length="252" mass="27473">MLQWFTFHHGYAFILGCMIGSFANVCIHRLPWQQSLMLPPSHCPNCQQGLRPWHNIPIISYLLLRGRCAYCQTAISWRYPFVELLCGLLYIVLYEHFGLSLQGMIFTLLATSLLIVSFIDLAYRIIPDVITLPGIIAGLLASTLVTSVGIGSALLGVVIGGGLFLLIAIISRGGMGGGDIKLTAMIGAFLGWQGVFVTIFLAALSGAVSGLFLMAIKKKGRKDALPFGPFLALGALLALLWGHEIVHWYLRV</sequence>
<evidence type="ECO:0000259" key="12">
    <source>
        <dbReference type="Pfam" id="PF06750"/>
    </source>
</evidence>
<dbReference type="AlphaFoldDB" id="W4M6Z5"/>
<protein>
    <recommendedName>
        <fullName evidence="9">Prepilin leader peptidase/N-methyltransferase</fullName>
        <ecNumber evidence="9">2.1.1.-</ecNumber>
        <ecNumber evidence="9">3.4.23.43</ecNumber>
    </recommendedName>
</protein>
<keyword evidence="14" id="KW-1185">Reference proteome</keyword>
<proteinExistence type="inferred from homology"/>
<feature type="transmembrane region" description="Helical" evidence="10">
    <location>
        <begin position="138"/>
        <end position="170"/>
    </location>
</feature>
<keyword evidence="9" id="KW-0808">Transferase</keyword>
<dbReference type="Proteomes" id="UP000019140">
    <property type="component" value="Unassembled WGS sequence"/>
</dbReference>
<comment type="subcellular location">
    <subcellularLocation>
        <location evidence="1">Cell inner membrane</location>
        <topology evidence="1">Multi-pass membrane protein</topology>
    </subcellularLocation>
    <subcellularLocation>
        <location evidence="9">Cell membrane</location>
        <topology evidence="9">Multi-pass membrane protein</topology>
    </subcellularLocation>
</comment>
<keyword evidence="4" id="KW-0997">Cell inner membrane</keyword>
<dbReference type="Gene3D" id="1.20.120.1220">
    <property type="match status" value="1"/>
</dbReference>
<accession>W4M6Z5</accession>
<keyword evidence="6 10" id="KW-1133">Transmembrane helix</keyword>
<evidence type="ECO:0000256" key="3">
    <source>
        <dbReference type="ARBA" id="ARBA00022475"/>
    </source>
</evidence>
<feature type="transmembrane region" description="Helical" evidence="10">
    <location>
        <begin position="6"/>
        <end position="27"/>
    </location>
</feature>
<evidence type="ECO:0000256" key="10">
    <source>
        <dbReference type="SAM" id="Phobius"/>
    </source>
</evidence>
<dbReference type="Pfam" id="PF01478">
    <property type="entry name" value="Peptidase_A24"/>
    <property type="match status" value="1"/>
</dbReference>
<evidence type="ECO:0000313" key="13">
    <source>
        <dbReference type="EMBL" id="ETX05392.1"/>
    </source>
</evidence>
<dbReference type="EC" id="3.4.23.43" evidence="9"/>
<comment type="function">
    <text evidence="9">Plays an essential role in type IV pili and type II pseudopili formation by proteolytically removing the leader sequence from substrate proteins and subsequently monomethylating the alpha-amino group of the newly exposed N-terminal phenylalanine.</text>
</comment>
<comment type="similarity">
    <text evidence="2 8">Belongs to the peptidase A24 family.</text>
</comment>
<keyword evidence="3" id="KW-1003">Cell membrane</keyword>
<feature type="transmembrane region" description="Helical" evidence="10">
    <location>
        <begin position="190"/>
        <end position="215"/>
    </location>
</feature>
<dbReference type="GO" id="GO:0005886">
    <property type="term" value="C:plasma membrane"/>
    <property type="evidence" value="ECO:0007669"/>
    <property type="project" value="UniProtKB-SubCell"/>
</dbReference>
<gene>
    <name evidence="13" type="ORF">ETSY2_23220</name>
</gene>
<evidence type="ECO:0000256" key="5">
    <source>
        <dbReference type="ARBA" id="ARBA00022692"/>
    </source>
</evidence>
<keyword evidence="9" id="KW-0511">Multifunctional enzyme</keyword>
<evidence type="ECO:0000259" key="11">
    <source>
        <dbReference type="Pfam" id="PF01478"/>
    </source>
</evidence>
<name>W4M6Z5_9BACT</name>
<feature type="domain" description="Prepilin type IV endopeptidase peptidase" evidence="11">
    <location>
        <begin position="108"/>
        <end position="210"/>
    </location>
</feature>
<keyword evidence="7 10" id="KW-0472">Membrane</keyword>
<evidence type="ECO:0000256" key="6">
    <source>
        <dbReference type="ARBA" id="ARBA00022989"/>
    </source>
</evidence>
<feature type="domain" description="Prepilin peptidase A24 N-terminal" evidence="12">
    <location>
        <begin position="14"/>
        <end position="97"/>
    </location>
</feature>
<dbReference type="PATRIC" id="fig|1429439.4.peg.3955"/>
<evidence type="ECO:0000256" key="2">
    <source>
        <dbReference type="ARBA" id="ARBA00005801"/>
    </source>
</evidence>
<evidence type="ECO:0000256" key="7">
    <source>
        <dbReference type="ARBA" id="ARBA00023136"/>
    </source>
</evidence>
<evidence type="ECO:0000256" key="4">
    <source>
        <dbReference type="ARBA" id="ARBA00022519"/>
    </source>
</evidence>
<feature type="transmembrane region" description="Helical" evidence="10">
    <location>
        <begin position="105"/>
        <end position="126"/>
    </location>
</feature>
<dbReference type="InterPro" id="IPR000045">
    <property type="entry name" value="Prepilin_IV_endopep_pep"/>
</dbReference>
<keyword evidence="9" id="KW-0645">Protease</keyword>
<organism evidence="13 14">
    <name type="scientific">Candidatus Entotheonella gemina</name>
    <dbReference type="NCBI Taxonomy" id="1429439"/>
    <lineage>
        <taxon>Bacteria</taxon>
        <taxon>Pseudomonadati</taxon>
        <taxon>Nitrospinota/Tectimicrobiota group</taxon>
        <taxon>Candidatus Tectimicrobiota</taxon>
        <taxon>Candidatus Entotheonellia</taxon>
        <taxon>Candidatus Entotheonellales</taxon>
        <taxon>Candidatus Entotheonellaceae</taxon>
        <taxon>Candidatus Entotheonella</taxon>
    </lineage>
</organism>
<dbReference type="EMBL" id="AZHX01000960">
    <property type="protein sequence ID" value="ETX05392.1"/>
    <property type="molecule type" value="Genomic_DNA"/>
</dbReference>
<comment type="caution">
    <text evidence="13">The sequence shown here is derived from an EMBL/GenBank/DDBJ whole genome shotgun (WGS) entry which is preliminary data.</text>
</comment>
<dbReference type="GO" id="GO:0032259">
    <property type="term" value="P:methylation"/>
    <property type="evidence" value="ECO:0007669"/>
    <property type="project" value="UniProtKB-KW"/>
</dbReference>
<dbReference type="HOGENOM" id="CLU_057101_0_1_7"/>
<keyword evidence="9" id="KW-0489">Methyltransferase</keyword>
<dbReference type="PRINTS" id="PR00864">
    <property type="entry name" value="PREPILNPTASE"/>
</dbReference>
<evidence type="ECO:0000313" key="14">
    <source>
        <dbReference type="Proteomes" id="UP000019140"/>
    </source>
</evidence>
<dbReference type="GO" id="GO:0006465">
    <property type="term" value="P:signal peptide processing"/>
    <property type="evidence" value="ECO:0007669"/>
    <property type="project" value="TreeGrafter"/>
</dbReference>